<dbReference type="SMART" id="SM00774">
    <property type="entry name" value="WRKY"/>
    <property type="match status" value="1"/>
</dbReference>
<evidence type="ECO:0000256" key="5">
    <source>
        <dbReference type="ARBA" id="ARBA00023242"/>
    </source>
</evidence>
<evidence type="ECO:0000259" key="7">
    <source>
        <dbReference type="PROSITE" id="PS50811"/>
    </source>
</evidence>
<dbReference type="InterPro" id="IPR003657">
    <property type="entry name" value="WRKY_dom"/>
</dbReference>
<evidence type="ECO:0000256" key="1">
    <source>
        <dbReference type="ARBA" id="ARBA00004123"/>
    </source>
</evidence>
<evidence type="ECO:0000313" key="9">
    <source>
        <dbReference type="Proteomes" id="UP000825935"/>
    </source>
</evidence>
<dbReference type="EMBL" id="CM035429">
    <property type="protein sequence ID" value="KAH7299850.1"/>
    <property type="molecule type" value="Genomic_DNA"/>
</dbReference>
<name>A0A8T2RUC7_CERRI</name>
<dbReference type="Gene3D" id="2.20.25.80">
    <property type="entry name" value="WRKY domain"/>
    <property type="match status" value="1"/>
</dbReference>
<keyword evidence="2" id="KW-0805">Transcription regulation</keyword>
<proteinExistence type="predicted"/>
<feature type="region of interest" description="Disordered" evidence="6">
    <location>
        <begin position="1"/>
        <end position="22"/>
    </location>
</feature>
<dbReference type="InterPro" id="IPR036576">
    <property type="entry name" value="WRKY_dom_sf"/>
</dbReference>
<comment type="caution">
    <text evidence="8">The sequence shown here is derived from an EMBL/GenBank/DDBJ whole genome shotgun (WGS) entry which is preliminary data.</text>
</comment>
<evidence type="ECO:0000256" key="6">
    <source>
        <dbReference type="SAM" id="MobiDB-lite"/>
    </source>
</evidence>
<evidence type="ECO:0000256" key="4">
    <source>
        <dbReference type="ARBA" id="ARBA00023163"/>
    </source>
</evidence>
<keyword evidence="3" id="KW-0238">DNA-binding</keyword>
<feature type="domain" description="WRKY" evidence="7">
    <location>
        <begin position="370"/>
        <end position="435"/>
    </location>
</feature>
<dbReference type="Proteomes" id="UP000825935">
    <property type="component" value="Chromosome 24"/>
</dbReference>
<comment type="subcellular location">
    <subcellularLocation>
        <location evidence="1">Nucleus</location>
    </subcellularLocation>
</comment>
<dbReference type="GO" id="GO:0005634">
    <property type="term" value="C:nucleus"/>
    <property type="evidence" value="ECO:0007669"/>
    <property type="project" value="UniProtKB-SubCell"/>
</dbReference>
<gene>
    <name evidence="8" type="ORF">KP509_24G033000</name>
</gene>
<keyword evidence="4" id="KW-0804">Transcription</keyword>
<sequence length="443" mass="49384">MASTGEHPNPPEVDNHWAAPTCDEDAGDDFDIASLFELREYSAEDIMPRIEPSALSGDAQNFTRTEGVTDYCIALTTNKDESYGLLSTSLGREYGIPMENSRECDDRSSQSCRYEKNQCLTDEYSSLLGPKKGQQQILSATFDAKYLSPAAQISCAIGEKDVLERSSGCDGGAIQLPCPILSNLNSTTNIASFLDLAEDYAADYVRGTESSEPFGDAHNYSRSACMTQHHNASRKHKDDCDGLMCTSLRHEYNRESDDHSSRRSKGQCMNEECSSLLGPTTGQKQILPASFNVQCVNPVHADEGYDVLQRSSDWEGVATQPLCAIKSDLKSTTSSLMRKALKSKKSRRSTRLTNDYVNDIEAVQFLVLNSEVDVCDDGYSWLKYGKKNIKRRIHPRTYSRCAYRNCPVKKRSEASSDMQGIVSITYFGRHNHPRPLRKTVESR</sequence>
<evidence type="ECO:0000313" key="8">
    <source>
        <dbReference type="EMBL" id="KAH7299850.1"/>
    </source>
</evidence>
<evidence type="ECO:0000256" key="2">
    <source>
        <dbReference type="ARBA" id="ARBA00023015"/>
    </source>
</evidence>
<dbReference type="GO" id="GO:0003700">
    <property type="term" value="F:DNA-binding transcription factor activity"/>
    <property type="evidence" value="ECO:0007669"/>
    <property type="project" value="InterPro"/>
</dbReference>
<evidence type="ECO:0000256" key="3">
    <source>
        <dbReference type="ARBA" id="ARBA00023125"/>
    </source>
</evidence>
<dbReference type="PANTHER" id="PTHR31221:SF334">
    <property type="entry name" value="WRKY TRANSCRIPTION FACTOR 57-RELATED"/>
    <property type="match status" value="1"/>
</dbReference>
<dbReference type="PANTHER" id="PTHR31221">
    <property type="entry name" value="WRKY TRANSCRIPTION FACTOR PROTEIN 1-RELATED"/>
    <property type="match status" value="1"/>
</dbReference>
<dbReference type="AlphaFoldDB" id="A0A8T2RUC7"/>
<keyword evidence="9" id="KW-1185">Reference proteome</keyword>
<reference evidence="8" key="1">
    <citation type="submission" date="2021-08" db="EMBL/GenBank/DDBJ databases">
        <title>WGS assembly of Ceratopteris richardii.</title>
        <authorList>
            <person name="Marchant D.B."/>
            <person name="Chen G."/>
            <person name="Jenkins J."/>
            <person name="Shu S."/>
            <person name="Leebens-Mack J."/>
            <person name="Grimwood J."/>
            <person name="Schmutz J."/>
            <person name="Soltis P."/>
            <person name="Soltis D."/>
            <person name="Chen Z.-H."/>
        </authorList>
    </citation>
    <scope>NUCLEOTIDE SEQUENCE</scope>
    <source>
        <strain evidence="8">Whitten #5841</strain>
        <tissue evidence="8">Leaf</tissue>
    </source>
</reference>
<dbReference type="InterPro" id="IPR044810">
    <property type="entry name" value="WRKY_plant"/>
</dbReference>
<keyword evidence="5" id="KW-0539">Nucleus</keyword>
<protein>
    <recommendedName>
        <fullName evidence="7">WRKY domain-containing protein</fullName>
    </recommendedName>
</protein>
<dbReference type="PROSITE" id="PS50811">
    <property type="entry name" value="WRKY"/>
    <property type="match status" value="1"/>
</dbReference>
<organism evidence="8 9">
    <name type="scientific">Ceratopteris richardii</name>
    <name type="common">Triangle waterfern</name>
    <dbReference type="NCBI Taxonomy" id="49495"/>
    <lineage>
        <taxon>Eukaryota</taxon>
        <taxon>Viridiplantae</taxon>
        <taxon>Streptophyta</taxon>
        <taxon>Embryophyta</taxon>
        <taxon>Tracheophyta</taxon>
        <taxon>Polypodiopsida</taxon>
        <taxon>Polypodiidae</taxon>
        <taxon>Polypodiales</taxon>
        <taxon>Pteridineae</taxon>
        <taxon>Pteridaceae</taxon>
        <taxon>Parkerioideae</taxon>
        <taxon>Ceratopteris</taxon>
    </lineage>
</organism>
<dbReference type="Pfam" id="PF03106">
    <property type="entry name" value="WRKY"/>
    <property type="match status" value="1"/>
</dbReference>
<dbReference type="GO" id="GO:0043565">
    <property type="term" value="F:sequence-specific DNA binding"/>
    <property type="evidence" value="ECO:0007669"/>
    <property type="project" value="InterPro"/>
</dbReference>
<dbReference type="SUPFAM" id="SSF118290">
    <property type="entry name" value="WRKY DNA-binding domain"/>
    <property type="match status" value="1"/>
</dbReference>
<accession>A0A8T2RUC7</accession>